<evidence type="ECO:0000313" key="1">
    <source>
        <dbReference type="EMBL" id="CAG8527797.1"/>
    </source>
</evidence>
<accession>A0A9N9AGI3</accession>
<proteinExistence type="predicted"/>
<sequence>MLGYSIKIVKEIPLDLLGPPPPFNRLSTNQWNEYDISENERSTGRINLMFKTIDHFVKVDYRLVVIMGKLKSLYQD</sequence>
<dbReference type="AlphaFoldDB" id="A0A9N9AGI3"/>
<organism evidence="1 2">
    <name type="scientific">Acaulospora morrowiae</name>
    <dbReference type="NCBI Taxonomy" id="94023"/>
    <lineage>
        <taxon>Eukaryota</taxon>
        <taxon>Fungi</taxon>
        <taxon>Fungi incertae sedis</taxon>
        <taxon>Mucoromycota</taxon>
        <taxon>Glomeromycotina</taxon>
        <taxon>Glomeromycetes</taxon>
        <taxon>Diversisporales</taxon>
        <taxon>Acaulosporaceae</taxon>
        <taxon>Acaulospora</taxon>
    </lineage>
</organism>
<comment type="caution">
    <text evidence="1">The sequence shown here is derived from an EMBL/GenBank/DDBJ whole genome shotgun (WGS) entry which is preliminary data.</text>
</comment>
<protein>
    <submittedName>
        <fullName evidence="1">14128_t:CDS:1</fullName>
    </submittedName>
</protein>
<keyword evidence="2" id="KW-1185">Reference proteome</keyword>
<dbReference type="Proteomes" id="UP000789342">
    <property type="component" value="Unassembled WGS sequence"/>
</dbReference>
<gene>
    <name evidence="1" type="ORF">AMORRO_LOCUS4523</name>
</gene>
<reference evidence="1" key="1">
    <citation type="submission" date="2021-06" db="EMBL/GenBank/DDBJ databases">
        <authorList>
            <person name="Kallberg Y."/>
            <person name="Tangrot J."/>
            <person name="Rosling A."/>
        </authorList>
    </citation>
    <scope>NUCLEOTIDE SEQUENCE</scope>
    <source>
        <strain evidence="1">CL551</strain>
    </source>
</reference>
<name>A0A9N9AGI3_9GLOM</name>
<evidence type="ECO:0000313" key="2">
    <source>
        <dbReference type="Proteomes" id="UP000789342"/>
    </source>
</evidence>
<dbReference type="EMBL" id="CAJVPV010002504">
    <property type="protein sequence ID" value="CAG8527797.1"/>
    <property type="molecule type" value="Genomic_DNA"/>
</dbReference>